<evidence type="ECO:0000256" key="4">
    <source>
        <dbReference type="ARBA" id="ARBA00022989"/>
    </source>
</evidence>
<feature type="transmembrane region" description="Helical" evidence="6">
    <location>
        <begin position="72"/>
        <end position="94"/>
    </location>
</feature>
<dbReference type="SUPFAM" id="SSF103473">
    <property type="entry name" value="MFS general substrate transporter"/>
    <property type="match status" value="1"/>
</dbReference>
<dbReference type="GeneID" id="57266282"/>
<feature type="transmembrane region" description="Helical" evidence="6">
    <location>
        <begin position="254"/>
        <end position="273"/>
    </location>
</feature>
<dbReference type="GO" id="GO:0005886">
    <property type="term" value="C:plasma membrane"/>
    <property type="evidence" value="ECO:0007669"/>
    <property type="project" value="UniProtKB-SubCell"/>
</dbReference>
<dbReference type="InterPro" id="IPR036259">
    <property type="entry name" value="MFS_trans_sf"/>
</dbReference>
<dbReference type="OrthoDB" id="3332648at2"/>
<comment type="subcellular location">
    <subcellularLocation>
        <location evidence="1">Cell membrane</location>
        <topology evidence="1">Multi-pass membrane protein</topology>
    </subcellularLocation>
</comment>
<feature type="transmembrane region" description="Helical" evidence="6">
    <location>
        <begin position="218"/>
        <end position="242"/>
    </location>
</feature>
<evidence type="ECO:0000313" key="7">
    <source>
        <dbReference type="EMBL" id="BAK13120.1"/>
    </source>
</evidence>
<dbReference type="InterPro" id="IPR011701">
    <property type="entry name" value="MFS"/>
</dbReference>
<accession>A0A0H3L8C2</accession>
<dbReference type="KEGG" id="paj:PAJ_3040"/>
<dbReference type="PANTHER" id="PTHR23513:SF6">
    <property type="entry name" value="MAJOR FACILITATOR SUPERFAMILY ASSOCIATED DOMAIN-CONTAINING PROTEIN"/>
    <property type="match status" value="1"/>
</dbReference>
<keyword evidence="5 6" id="KW-0472">Membrane</keyword>
<evidence type="ECO:0000256" key="1">
    <source>
        <dbReference type="ARBA" id="ARBA00004651"/>
    </source>
</evidence>
<dbReference type="Pfam" id="PF07690">
    <property type="entry name" value="MFS_1"/>
    <property type="match status" value="1"/>
</dbReference>
<dbReference type="eggNOG" id="COG2211">
    <property type="taxonomic scope" value="Bacteria"/>
</dbReference>
<dbReference type="PANTHER" id="PTHR23513">
    <property type="entry name" value="INTEGRAL MEMBRANE EFFLUX PROTEIN-RELATED"/>
    <property type="match status" value="1"/>
</dbReference>
<feature type="transmembrane region" description="Helical" evidence="6">
    <location>
        <begin position="100"/>
        <end position="120"/>
    </location>
</feature>
<evidence type="ECO:0000256" key="2">
    <source>
        <dbReference type="ARBA" id="ARBA00022475"/>
    </source>
</evidence>
<protein>
    <submittedName>
        <fullName evidence="7">Permease SetB</fullName>
    </submittedName>
</protein>
<dbReference type="AlphaFoldDB" id="A0A0H3L8C2"/>
<dbReference type="EMBL" id="AP012032">
    <property type="protein sequence ID" value="BAK13120.1"/>
    <property type="molecule type" value="Genomic_DNA"/>
</dbReference>
<evidence type="ECO:0000256" key="5">
    <source>
        <dbReference type="ARBA" id="ARBA00023136"/>
    </source>
</evidence>
<gene>
    <name evidence="7" type="primary">setB</name>
    <name evidence="7" type="ordered locus">PAJ_3040</name>
</gene>
<dbReference type="CDD" id="cd06173">
    <property type="entry name" value="MFS_MefA_like"/>
    <property type="match status" value="1"/>
</dbReference>
<dbReference type="HOGENOM" id="CLU_057283_0_0_6"/>
<dbReference type="GO" id="GO:0022857">
    <property type="term" value="F:transmembrane transporter activity"/>
    <property type="evidence" value="ECO:0007669"/>
    <property type="project" value="InterPro"/>
</dbReference>
<evidence type="ECO:0000256" key="3">
    <source>
        <dbReference type="ARBA" id="ARBA00022692"/>
    </source>
</evidence>
<feature type="transmembrane region" description="Helical" evidence="6">
    <location>
        <begin position="40"/>
        <end position="60"/>
    </location>
</feature>
<keyword evidence="2" id="KW-1003">Cell membrane</keyword>
<feature type="transmembrane region" description="Helical" evidence="6">
    <location>
        <begin position="141"/>
        <end position="162"/>
    </location>
</feature>
<proteinExistence type="predicted"/>
<feature type="transmembrane region" description="Helical" evidence="6">
    <location>
        <begin position="306"/>
        <end position="326"/>
    </location>
</feature>
<sequence length="413" mass="44839">MSAENFGLKRFVFSRFVGALCDQFLLFAVPLAILKATGSLTLSSLAFVIEWLPRIIFFPLSGFMADRIKPRFIFFNVDALRALLMGAVFALLYWYPGSTFPALAAMMALLSVAYVLNFVATDALLPRHLSSEALPKAHSMLQGVDQITMVLGPAIAVAISSWGGIDSILIVAAVLFAISAINYLFLETHDLEVTEKLGFHTLLASNRTALHVLKKNKILLHLCALTWVVNLVYGAALVVSAAVILKEFNLSDRYFGALQTTAALVTIVAFFFVPRFASRFGLSTLGTFSFCAMILAGAIMSLSVDYAMYLAGYAVLMAFDGAFSVYLRTLRSQVIPKEHLGKTMGIIGLMNMCSVPASGAVVSLLSGHFMPLQIISIILVAALVFGLLLIFFGRRVFGYKSLLPPVIVSEPSC</sequence>
<feature type="transmembrane region" description="Helical" evidence="6">
    <location>
        <begin position="280"/>
        <end position="300"/>
    </location>
</feature>
<dbReference type="RefSeq" id="WP_013027659.1">
    <property type="nucleotide sequence ID" value="NC_017531.2"/>
</dbReference>
<feature type="transmembrane region" description="Helical" evidence="6">
    <location>
        <begin position="346"/>
        <end position="366"/>
    </location>
</feature>
<keyword evidence="4 6" id="KW-1133">Transmembrane helix</keyword>
<feature type="transmembrane region" description="Helical" evidence="6">
    <location>
        <begin position="12"/>
        <end position="34"/>
    </location>
</feature>
<feature type="transmembrane region" description="Helical" evidence="6">
    <location>
        <begin position="372"/>
        <end position="392"/>
    </location>
</feature>
<dbReference type="Proteomes" id="UP000006690">
    <property type="component" value="Chromosome"/>
</dbReference>
<dbReference type="PATRIC" id="fig|932677.3.peg.3529"/>
<keyword evidence="3 6" id="KW-0812">Transmembrane</keyword>
<evidence type="ECO:0000313" key="8">
    <source>
        <dbReference type="Proteomes" id="UP000006690"/>
    </source>
</evidence>
<evidence type="ECO:0000256" key="6">
    <source>
        <dbReference type="SAM" id="Phobius"/>
    </source>
</evidence>
<name>A0A0H3L8C2_PANAA</name>
<dbReference type="Gene3D" id="1.20.1250.20">
    <property type="entry name" value="MFS general substrate transporter like domains"/>
    <property type="match status" value="2"/>
</dbReference>
<reference evidence="8" key="1">
    <citation type="journal article" date="2012" name="Appl. Microbiol. Biotechnol.">
        <title>The complete genome sequence of Pantoea ananatis AJ13355, an organism with great biotechnological potential.</title>
        <authorList>
            <person name="Hara Y."/>
            <person name="Kadotani N."/>
            <person name="Izui H."/>
            <person name="Katashkina J.I."/>
            <person name="Kuvaeva T.M."/>
            <person name="Andreeva I.G."/>
            <person name="Golubeva L.I."/>
            <person name="Malko D.B."/>
            <person name="Makeev V.J."/>
            <person name="Mashko S.V."/>
            <person name="Kozlov Y.I."/>
        </authorList>
    </citation>
    <scope>NUCLEOTIDE SEQUENCE [LARGE SCALE GENOMIC DNA]</scope>
    <source>
        <strain evidence="8">AJ13355</strain>
    </source>
</reference>
<feature type="transmembrane region" description="Helical" evidence="6">
    <location>
        <begin position="168"/>
        <end position="186"/>
    </location>
</feature>
<organism evidence="7 8">
    <name type="scientific">Pantoea ananatis (strain AJ13355)</name>
    <dbReference type="NCBI Taxonomy" id="932677"/>
    <lineage>
        <taxon>Bacteria</taxon>
        <taxon>Pseudomonadati</taxon>
        <taxon>Pseudomonadota</taxon>
        <taxon>Gammaproteobacteria</taxon>
        <taxon>Enterobacterales</taxon>
        <taxon>Erwiniaceae</taxon>
        <taxon>Pantoea</taxon>
    </lineage>
</organism>